<dbReference type="EC" id="2.3.1.225" evidence="11"/>
<comment type="catalytic activity">
    <reaction evidence="10 11">
        <text>L-cysteinyl-[protein] + hexadecanoyl-CoA = S-hexadecanoyl-L-cysteinyl-[protein] + CoA</text>
        <dbReference type="Rhea" id="RHEA:36683"/>
        <dbReference type="Rhea" id="RHEA-COMP:10131"/>
        <dbReference type="Rhea" id="RHEA-COMP:11032"/>
        <dbReference type="ChEBI" id="CHEBI:29950"/>
        <dbReference type="ChEBI" id="CHEBI:57287"/>
        <dbReference type="ChEBI" id="CHEBI:57379"/>
        <dbReference type="ChEBI" id="CHEBI:74151"/>
        <dbReference type="EC" id="2.3.1.225"/>
    </reaction>
</comment>
<comment type="similarity">
    <text evidence="9">Belongs to the DHHC palmitoyltransferase family. ERF2/ZDHHC9 subfamily.</text>
</comment>
<evidence type="ECO:0000256" key="1">
    <source>
        <dbReference type="ARBA" id="ARBA00004477"/>
    </source>
</evidence>
<gene>
    <name evidence="13" type="primary">ERF2</name>
    <name evidence="13" type="ORF">ZYGM_001047</name>
</gene>
<evidence type="ECO:0000256" key="4">
    <source>
        <dbReference type="ARBA" id="ARBA00022989"/>
    </source>
</evidence>
<accession>A0A4C2EBA8</accession>
<dbReference type="PANTHER" id="PTHR22883:SF43">
    <property type="entry name" value="PALMITOYLTRANSFERASE APP"/>
    <property type="match status" value="1"/>
</dbReference>
<comment type="caution">
    <text evidence="13">The sequence shown here is derived from an EMBL/GenBank/DDBJ whole genome shotgun (WGS) entry which is preliminary data.</text>
</comment>
<evidence type="ECO:0000256" key="7">
    <source>
        <dbReference type="ARBA" id="ARBA00023288"/>
    </source>
</evidence>
<organism evidence="13 14">
    <name type="scientific">Zygosaccharomyces mellis</name>
    <dbReference type="NCBI Taxonomy" id="42258"/>
    <lineage>
        <taxon>Eukaryota</taxon>
        <taxon>Fungi</taxon>
        <taxon>Dikarya</taxon>
        <taxon>Ascomycota</taxon>
        <taxon>Saccharomycotina</taxon>
        <taxon>Saccharomycetes</taxon>
        <taxon>Saccharomycetales</taxon>
        <taxon>Saccharomycetaceae</taxon>
        <taxon>Zygosaccharomyces</taxon>
    </lineage>
</organism>
<protein>
    <recommendedName>
        <fullName evidence="11">Palmitoyltransferase</fullName>
        <ecNumber evidence="11">2.3.1.225</ecNumber>
    </recommendedName>
</protein>
<evidence type="ECO:0000259" key="12">
    <source>
        <dbReference type="Pfam" id="PF01529"/>
    </source>
</evidence>
<feature type="transmembrane region" description="Helical" evidence="11">
    <location>
        <begin position="78"/>
        <end position="96"/>
    </location>
</feature>
<evidence type="ECO:0000256" key="10">
    <source>
        <dbReference type="ARBA" id="ARBA00048048"/>
    </source>
</evidence>
<comment type="domain">
    <text evidence="11">The DHHC domain is required for palmitoyltransferase activity.</text>
</comment>
<evidence type="ECO:0000256" key="6">
    <source>
        <dbReference type="ARBA" id="ARBA00023139"/>
    </source>
</evidence>
<dbReference type="OrthoDB" id="9909019at2759"/>
<dbReference type="PROSITE" id="PS50216">
    <property type="entry name" value="DHHC"/>
    <property type="match status" value="1"/>
</dbReference>
<reference evidence="13 14" key="1">
    <citation type="submission" date="2019-01" db="EMBL/GenBank/DDBJ databases">
        <title>Draft Genome Sequencing of Zygosaccharomyces mellis Ca-7.</title>
        <authorList>
            <person name="Shiwa Y."/>
            <person name="Kanesaki Y."/>
            <person name="Ishige T."/>
            <person name="Mura K."/>
            <person name="Hori T."/>
            <person name="Tamura T."/>
        </authorList>
    </citation>
    <scope>NUCLEOTIDE SEQUENCE [LARGE SCALE GENOMIC DNA]</scope>
    <source>
        <strain evidence="13 14">Ca-7</strain>
    </source>
</reference>
<dbReference type="GO" id="GO:0006612">
    <property type="term" value="P:protein targeting to membrane"/>
    <property type="evidence" value="ECO:0007669"/>
    <property type="project" value="TreeGrafter"/>
</dbReference>
<evidence type="ECO:0000313" key="14">
    <source>
        <dbReference type="Proteomes" id="UP000301737"/>
    </source>
</evidence>
<dbReference type="AlphaFoldDB" id="A0A4C2EBA8"/>
<dbReference type="GO" id="GO:0019706">
    <property type="term" value="F:protein-cysteine S-palmitoyltransferase activity"/>
    <property type="evidence" value="ECO:0007669"/>
    <property type="project" value="UniProtKB-EC"/>
</dbReference>
<dbReference type="EMBL" id="BIMX01000033">
    <property type="protein sequence ID" value="GCF01466.1"/>
    <property type="molecule type" value="Genomic_DNA"/>
</dbReference>
<evidence type="ECO:0000256" key="11">
    <source>
        <dbReference type="RuleBase" id="RU079119"/>
    </source>
</evidence>
<dbReference type="InterPro" id="IPR001594">
    <property type="entry name" value="Palmitoyltrfase_DHHC"/>
</dbReference>
<dbReference type="GO" id="GO:0005789">
    <property type="term" value="C:endoplasmic reticulum membrane"/>
    <property type="evidence" value="ECO:0007669"/>
    <property type="project" value="UniProtKB-SubCell"/>
</dbReference>
<keyword evidence="4 11" id="KW-1133">Transmembrane helix</keyword>
<name>A0A4C2EBA8_9SACH</name>
<feature type="domain" description="Palmitoyltransferase DHHC" evidence="12">
    <location>
        <begin position="176"/>
        <end position="296"/>
    </location>
</feature>
<keyword evidence="6" id="KW-0564">Palmitate</keyword>
<evidence type="ECO:0000256" key="3">
    <source>
        <dbReference type="ARBA" id="ARBA00022692"/>
    </source>
</evidence>
<dbReference type="Proteomes" id="UP000301737">
    <property type="component" value="Unassembled WGS sequence"/>
</dbReference>
<evidence type="ECO:0000256" key="2">
    <source>
        <dbReference type="ARBA" id="ARBA00022679"/>
    </source>
</evidence>
<feature type="transmembrane region" description="Helical" evidence="11">
    <location>
        <begin position="108"/>
        <end position="127"/>
    </location>
</feature>
<feature type="transmembrane region" description="Helical" evidence="11">
    <location>
        <begin position="223"/>
        <end position="247"/>
    </location>
</feature>
<keyword evidence="7" id="KW-0449">Lipoprotein</keyword>
<keyword evidence="5 11" id="KW-0472">Membrane</keyword>
<evidence type="ECO:0000256" key="8">
    <source>
        <dbReference type="ARBA" id="ARBA00023315"/>
    </source>
</evidence>
<evidence type="ECO:0000313" key="13">
    <source>
        <dbReference type="EMBL" id="GCF01466.1"/>
    </source>
</evidence>
<dbReference type="GO" id="GO:0005794">
    <property type="term" value="C:Golgi apparatus"/>
    <property type="evidence" value="ECO:0007669"/>
    <property type="project" value="TreeGrafter"/>
</dbReference>
<feature type="transmembrane region" description="Helical" evidence="11">
    <location>
        <begin position="259"/>
        <end position="282"/>
    </location>
</feature>
<dbReference type="PANTHER" id="PTHR22883">
    <property type="entry name" value="ZINC FINGER DHHC DOMAIN CONTAINING PROTEIN"/>
    <property type="match status" value="1"/>
</dbReference>
<keyword evidence="14" id="KW-1185">Reference proteome</keyword>
<proteinExistence type="inferred from homology"/>
<dbReference type="InterPro" id="IPR039859">
    <property type="entry name" value="PFA4/ZDH16/20/ERF2-like"/>
</dbReference>
<evidence type="ECO:0000256" key="5">
    <source>
        <dbReference type="ARBA" id="ARBA00023136"/>
    </source>
</evidence>
<sequence>MVTFSSRRHRDVDSSRDDLVDLNRAHSSWLKAFYKWIITIDGDPEVNKGKAYRSLPNVSNYIFFLGGRFRTVRCCSNLVIFTGFNVVAPMVLFSIFETSKIWHSRDGYKLLLMFLYYFWAMCLSFFVRTATSDPGVLPRNIHLGQLQKNFQIPQEYYGTISLPAPQTITGDIQAKIELKYCTSCRIWRPPRASHCSTCEACILTHDHHCIWVNNCIGQRNYRYFIVFLASAILSTILLITNCSIHVYHHRNSPSKVPVTILLIVYGGLLLMYPLILLMYHILMTGRQQTTREFLRQEHTKNPFLTKIHRVRHNPFDRGNFVANVLSLFLQPRGISTVCPRERHDEKDWRFISIADFHSFEKMGTSV</sequence>
<keyword evidence="3 11" id="KW-0812">Transmembrane</keyword>
<evidence type="ECO:0000256" key="9">
    <source>
        <dbReference type="ARBA" id="ARBA00023463"/>
    </source>
</evidence>
<dbReference type="Pfam" id="PF01529">
    <property type="entry name" value="DHHC"/>
    <property type="match status" value="1"/>
</dbReference>
<keyword evidence="8 11" id="KW-0012">Acyltransferase</keyword>
<comment type="subcellular location">
    <subcellularLocation>
        <location evidence="1">Endoplasmic reticulum membrane</location>
        <topology evidence="1">Multi-pass membrane protein</topology>
    </subcellularLocation>
</comment>
<keyword evidence="2 11" id="KW-0808">Transferase</keyword>